<dbReference type="RefSeq" id="WP_099533630.1">
    <property type="nucleotide sequence ID" value="NZ_JAZAQF010000078.1"/>
</dbReference>
<proteinExistence type="inferred from homology"/>
<dbReference type="Gene3D" id="3.30.110.150">
    <property type="entry name" value="SepF-like protein"/>
    <property type="match status" value="1"/>
</dbReference>
<evidence type="ECO:0000313" key="7">
    <source>
        <dbReference type="EMBL" id="MFG3818687.1"/>
    </source>
</evidence>
<feature type="compositionally biased region" description="Polar residues" evidence="6">
    <location>
        <begin position="95"/>
        <end position="108"/>
    </location>
</feature>
<dbReference type="Pfam" id="PF04472">
    <property type="entry name" value="SepF"/>
    <property type="match status" value="1"/>
</dbReference>
<gene>
    <name evidence="5" type="primary">sepF</name>
    <name evidence="7" type="ORF">VPK24_13650</name>
</gene>
<evidence type="ECO:0000256" key="3">
    <source>
        <dbReference type="ARBA" id="ARBA00023306"/>
    </source>
</evidence>
<sequence>MNAIFTKLRDFVGLGDPVEYDYDYDENDSNNNGYRGSYQQPAAESQPAAAPTDEANARRSRRYAAVADASASLAGGFPAPAAARSPEPIVPPSPRATTGTPTTSSMSNVIGMPGAVNGISEVVVMEPRSFEEMPQAIQALRERKSVVLNLTMMDPDQAQRSVDFIAGGTYALDGHQERIGESIFLFTPSCVQVSTHSGLVREVFQAQAAAQAAARPGQAPVWATDRFQQAAAQ</sequence>
<organism evidence="7 8">
    <name type="scientific">Limnothrix redekei LRLZ20PSL1</name>
    <dbReference type="NCBI Taxonomy" id="3112953"/>
    <lineage>
        <taxon>Bacteria</taxon>
        <taxon>Bacillati</taxon>
        <taxon>Cyanobacteriota</taxon>
        <taxon>Cyanophyceae</taxon>
        <taxon>Pseudanabaenales</taxon>
        <taxon>Pseudanabaenaceae</taxon>
        <taxon>Limnothrix</taxon>
    </lineage>
</organism>
<feature type="region of interest" description="Disordered" evidence="6">
    <location>
        <begin position="77"/>
        <end position="109"/>
    </location>
</feature>
<reference evidence="8" key="1">
    <citation type="journal article" date="2024" name="Algal Res.">
        <title>Biochemical, toxicological and genomic investigation of a high-biomass producing Limnothrix strain isolated from Italian shallow drinking water reservoir.</title>
        <authorList>
            <person name="Simonazzi M."/>
            <person name="Shishido T.K."/>
            <person name="Delbaje E."/>
            <person name="Wahlsten M."/>
            <person name="Fewer D.P."/>
            <person name="Sivonen K."/>
            <person name="Pezzolesi L."/>
            <person name="Pistocchi R."/>
        </authorList>
    </citation>
    <scope>NUCLEOTIDE SEQUENCE [LARGE SCALE GENOMIC DNA]</scope>
    <source>
        <strain evidence="8">LRLZ20PSL1</strain>
    </source>
</reference>
<comment type="similarity">
    <text evidence="5">Belongs to the SepF family.</text>
</comment>
<dbReference type="PANTHER" id="PTHR35798:SF1">
    <property type="entry name" value="CELL DIVISION PROTEIN SEPF"/>
    <property type="match status" value="1"/>
</dbReference>
<dbReference type="HAMAP" id="MF_01197">
    <property type="entry name" value="SepF"/>
    <property type="match status" value="1"/>
</dbReference>
<evidence type="ECO:0000256" key="6">
    <source>
        <dbReference type="SAM" id="MobiDB-lite"/>
    </source>
</evidence>
<comment type="subunit">
    <text evidence="5">Homodimer. Interacts with FtsZ.</text>
</comment>
<feature type="compositionally biased region" description="Low complexity" evidence="6">
    <location>
        <begin position="29"/>
        <end position="51"/>
    </location>
</feature>
<evidence type="ECO:0000256" key="2">
    <source>
        <dbReference type="ARBA" id="ARBA00023210"/>
    </source>
</evidence>
<protein>
    <recommendedName>
        <fullName evidence="5">Cell division protein SepF</fullName>
    </recommendedName>
</protein>
<dbReference type="Proteomes" id="UP001604335">
    <property type="component" value="Unassembled WGS sequence"/>
</dbReference>
<evidence type="ECO:0000313" key="8">
    <source>
        <dbReference type="Proteomes" id="UP001604335"/>
    </source>
</evidence>
<dbReference type="GO" id="GO:0051301">
    <property type="term" value="P:cell division"/>
    <property type="evidence" value="ECO:0007669"/>
    <property type="project" value="UniProtKB-KW"/>
</dbReference>
<keyword evidence="5" id="KW-0963">Cytoplasm</keyword>
<dbReference type="PANTHER" id="PTHR35798">
    <property type="entry name" value="CELL DIVISION PROTEIN SEPF"/>
    <property type="match status" value="1"/>
</dbReference>
<dbReference type="InterPro" id="IPR038594">
    <property type="entry name" value="SepF-like_sf"/>
</dbReference>
<name>A0ABW7CCM3_9CYAN</name>
<dbReference type="InterPro" id="IPR023052">
    <property type="entry name" value="Cell_div_SepF"/>
</dbReference>
<keyword evidence="3 5" id="KW-0131">Cell cycle</keyword>
<keyword evidence="8" id="KW-1185">Reference proteome</keyword>
<dbReference type="InterPro" id="IPR007561">
    <property type="entry name" value="Cell_div_SepF/SepF-rel"/>
</dbReference>
<comment type="caution">
    <text evidence="7">The sequence shown here is derived from an EMBL/GenBank/DDBJ whole genome shotgun (WGS) entry which is preliminary data.</text>
</comment>
<evidence type="ECO:0000256" key="1">
    <source>
        <dbReference type="ARBA" id="ARBA00022618"/>
    </source>
</evidence>
<feature type="region of interest" description="Disordered" evidence="6">
    <location>
        <begin position="22"/>
        <end position="63"/>
    </location>
</feature>
<comment type="function">
    <text evidence="4 5">Cell division protein that is part of the divisome complex and is recruited early to the Z-ring. Probably stimulates Z-ring formation, perhaps through the cross-linking of FtsZ protofilaments. Its function overlaps with FtsA.</text>
</comment>
<comment type="subcellular location">
    <subcellularLocation>
        <location evidence="5">Cytoplasm</location>
    </subcellularLocation>
    <text evidence="5">Localizes to the division site, in a FtsZ-dependent manner.</text>
</comment>
<accession>A0ABW7CCM3</accession>
<dbReference type="EMBL" id="JAZAQF010000078">
    <property type="protein sequence ID" value="MFG3818687.1"/>
    <property type="molecule type" value="Genomic_DNA"/>
</dbReference>
<evidence type="ECO:0000256" key="5">
    <source>
        <dbReference type="HAMAP-Rule" id="MF_01197"/>
    </source>
</evidence>
<keyword evidence="1 5" id="KW-0132">Cell division</keyword>
<evidence type="ECO:0000256" key="4">
    <source>
        <dbReference type="ARBA" id="ARBA00044936"/>
    </source>
</evidence>
<keyword evidence="2 5" id="KW-0717">Septation</keyword>